<feature type="compositionally biased region" description="Polar residues" evidence="11">
    <location>
        <begin position="470"/>
        <end position="487"/>
    </location>
</feature>
<dbReference type="SMART" id="SM00220">
    <property type="entry name" value="S_TKc"/>
    <property type="match status" value="1"/>
</dbReference>
<dbReference type="GeneID" id="54781320"/>
<keyword evidence="14" id="KW-1185">Reference proteome</keyword>
<feature type="compositionally biased region" description="Low complexity" evidence="11">
    <location>
        <begin position="704"/>
        <end position="718"/>
    </location>
</feature>
<dbReference type="RefSeq" id="XP_034012521.1">
    <property type="nucleotide sequence ID" value="XM_034155345.1"/>
</dbReference>
<proteinExistence type="inferred from homology"/>
<dbReference type="OMA" id="WAMQLIS"/>
<feature type="compositionally biased region" description="Low complexity" evidence="11">
    <location>
        <begin position="446"/>
        <end position="457"/>
    </location>
</feature>
<dbReference type="InterPro" id="IPR017441">
    <property type="entry name" value="Protein_kinase_ATP_BS"/>
</dbReference>
<feature type="compositionally biased region" description="Low complexity" evidence="11">
    <location>
        <begin position="530"/>
        <end position="548"/>
    </location>
</feature>
<evidence type="ECO:0000256" key="7">
    <source>
        <dbReference type="ARBA" id="ARBA00022840"/>
    </source>
</evidence>
<feature type="region of interest" description="Disordered" evidence="11">
    <location>
        <begin position="444"/>
        <end position="729"/>
    </location>
</feature>
<dbReference type="PANTHER" id="PTHR48012:SF10">
    <property type="entry name" value="FI20177P1"/>
    <property type="match status" value="1"/>
</dbReference>
<dbReference type="InterPro" id="IPR011009">
    <property type="entry name" value="Kinase-like_dom_sf"/>
</dbReference>
<evidence type="ECO:0000256" key="8">
    <source>
        <dbReference type="ARBA" id="ARBA00047899"/>
    </source>
</evidence>
<keyword evidence="3" id="KW-0723">Serine/threonine-protein kinase</keyword>
<dbReference type="VEuPathDB" id="FungiDB:DIURU_002669"/>
<evidence type="ECO:0000313" key="13">
    <source>
        <dbReference type="EMBL" id="KAA8902773.1"/>
    </source>
</evidence>
<evidence type="ECO:0000256" key="5">
    <source>
        <dbReference type="ARBA" id="ARBA00022741"/>
    </source>
</evidence>
<evidence type="ECO:0000256" key="6">
    <source>
        <dbReference type="ARBA" id="ARBA00022777"/>
    </source>
</evidence>
<dbReference type="PROSITE" id="PS00107">
    <property type="entry name" value="PROTEIN_KINASE_ATP"/>
    <property type="match status" value="1"/>
</dbReference>
<evidence type="ECO:0000256" key="3">
    <source>
        <dbReference type="ARBA" id="ARBA00022527"/>
    </source>
</evidence>
<comment type="similarity">
    <text evidence="1">Belongs to the protein kinase superfamily. STE Ser/Thr protein kinase family. STE20 subfamily.</text>
</comment>
<protein>
    <recommendedName>
        <fullName evidence="2">non-specific serine/threonine protein kinase</fullName>
        <ecNumber evidence="2">2.7.11.1</ecNumber>
    </recommendedName>
</protein>
<feature type="binding site" evidence="10">
    <location>
        <position position="35"/>
    </location>
    <ligand>
        <name>ATP</name>
        <dbReference type="ChEBI" id="CHEBI:30616"/>
    </ligand>
</feature>
<dbReference type="AlphaFoldDB" id="A0A642UNZ4"/>
<keyword evidence="4" id="KW-0808">Transferase</keyword>
<dbReference type="Gene3D" id="1.10.510.10">
    <property type="entry name" value="Transferase(Phosphotransferase) domain 1"/>
    <property type="match status" value="1"/>
</dbReference>
<comment type="catalytic activity">
    <reaction evidence="8">
        <text>L-threonyl-[protein] + ATP = O-phospho-L-threonyl-[protein] + ADP + H(+)</text>
        <dbReference type="Rhea" id="RHEA:46608"/>
        <dbReference type="Rhea" id="RHEA-COMP:11060"/>
        <dbReference type="Rhea" id="RHEA-COMP:11605"/>
        <dbReference type="ChEBI" id="CHEBI:15378"/>
        <dbReference type="ChEBI" id="CHEBI:30013"/>
        <dbReference type="ChEBI" id="CHEBI:30616"/>
        <dbReference type="ChEBI" id="CHEBI:61977"/>
        <dbReference type="ChEBI" id="CHEBI:456216"/>
        <dbReference type="EC" id="2.7.11.1"/>
    </reaction>
</comment>
<sequence>MSNCAYKRTSIIGRGKFGIVYKGYHKQTKQNVAIKVLNLDTEEDEIMDVQQEIQFLSELKNVPNVTRYYGSFLNDTKLWIIMDYCAGGSVRTLLKPGVFEEKYVGVLLREVLYGLSAVHKLGVIHRDIKAANILISKEGHVQLCDFGVAAKTSNSAKRTTMAGTPFWMAPEVIREGDSYDSKADIWSLGITIYEIASGNPPYCDKDAMWAMQMISKSQPPRLEGREYSAVLKECIALCLDESPDERPSADDLLKCRLVRQYKNTPRTILREVISRYLLWRDRTQRESVYDDAQSIVSELPRNDSDFQVKWDFDSLSSREYIIENDIEPAAEDPHSDAFGVYTAYHQAHPAADDTYQSMPTIGASMTSGGLHSSTRYANSTLKAPSQPGDDSEVPKSLAKLFAEELEESHASKSGYEPPAAPHSFNHERTESPIIEIPDMEALSLETPTPSSTASAAPDKFPTTAKPPQLLHSQSASAQLESRFQQQAPRARKKTISNSLGSNSAIQIQSHTPPYAGPQLKTPSPKPPGTMAAAMASASANASPSKMKPLVVGGANPLLQPINFKSESQSTSPQPSITSSTSSTPATSVASSKGPAKRKPGFHLQMPTPTAPNPLSSLTGPQDDDNVNQFGINPAQAAAIPMVMTPVAETKDESSSGSASFQAPPTLPAAVPPPTTRKRSMTAIDTSQAPPMIPPSVPRQNPVGMTSPMGVSSSSHPSSKFPPIPPMPAEIFVDSTPRSKLAGEVESMIRLLTQGLEALEDQLA</sequence>
<gene>
    <name evidence="13" type="ORF">DIURU_002669</name>
</gene>
<feature type="compositionally biased region" description="Low complexity" evidence="11">
    <location>
        <begin position="565"/>
        <end position="591"/>
    </location>
</feature>
<keyword evidence="7 10" id="KW-0067">ATP-binding</keyword>
<keyword evidence="6" id="KW-0418">Kinase</keyword>
<evidence type="ECO:0000313" key="14">
    <source>
        <dbReference type="Proteomes" id="UP000449547"/>
    </source>
</evidence>
<feature type="compositionally biased region" description="Pro residues" evidence="11">
    <location>
        <begin position="664"/>
        <end position="674"/>
    </location>
</feature>
<evidence type="ECO:0000259" key="12">
    <source>
        <dbReference type="PROSITE" id="PS50011"/>
    </source>
</evidence>
<dbReference type="OrthoDB" id="248923at2759"/>
<dbReference type="SUPFAM" id="SSF56112">
    <property type="entry name" value="Protein kinase-like (PK-like)"/>
    <property type="match status" value="1"/>
</dbReference>
<dbReference type="EC" id="2.7.11.1" evidence="2"/>
<dbReference type="InterPro" id="IPR000719">
    <property type="entry name" value="Prot_kinase_dom"/>
</dbReference>
<feature type="domain" description="Protein kinase" evidence="12">
    <location>
        <begin position="6"/>
        <end position="258"/>
    </location>
</feature>
<dbReference type="GO" id="GO:0005524">
    <property type="term" value="F:ATP binding"/>
    <property type="evidence" value="ECO:0007669"/>
    <property type="project" value="UniProtKB-UniRule"/>
</dbReference>
<dbReference type="Proteomes" id="UP000449547">
    <property type="component" value="Unassembled WGS sequence"/>
</dbReference>
<dbReference type="InterPro" id="IPR050629">
    <property type="entry name" value="STE20/SPS1-PAK"/>
</dbReference>
<dbReference type="GO" id="GO:0005737">
    <property type="term" value="C:cytoplasm"/>
    <property type="evidence" value="ECO:0007669"/>
    <property type="project" value="TreeGrafter"/>
</dbReference>
<dbReference type="GO" id="GO:0030447">
    <property type="term" value="P:filamentous growth"/>
    <property type="evidence" value="ECO:0007669"/>
    <property type="project" value="UniProtKB-ARBA"/>
</dbReference>
<organism evidence="13 14">
    <name type="scientific">Diutina rugosa</name>
    <name type="common">Yeast</name>
    <name type="synonym">Candida rugosa</name>
    <dbReference type="NCBI Taxonomy" id="5481"/>
    <lineage>
        <taxon>Eukaryota</taxon>
        <taxon>Fungi</taxon>
        <taxon>Dikarya</taxon>
        <taxon>Ascomycota</taxon>
        <taxon>Saccharomycotina</taxon>
        <taxon>Pichiomycetes</taxon>
        <taxon>Debaryomycetaceae</taxon>
        <taxon>Diutina</taxon>
    </lineage>
</organism>
<dbReference type="PANTHER" id="PTHR48012">
    <property type="entry name" value="STERILE20-LIKE KINASE, ISOFORM B-RELATED"/>
    <property type="match status" value="1"/>
</dbReference>
<evidence type="ECO:0000256" key="2">
    <source>
        <dbReference type="ARBA" id="ARBA00012513"/>
    </source>
</evidence>
<keyword evidence="5 10" id="KW-0547">Nucleotide-binding</keyword>
<evidence type="ECO:0000256" key="1">
    <source>
        <dbReference type="ARBA" id="ARBA00008874"/>
    </source>
</evidence>
<dbReference type="InterPro" id="IPR008271">
    <property type="entry name" value="Ser/Thr_kinase_AS"/>
</dbReference>
<dbReference type="Pfam" id="PF00069">
    <property type="entry name" value="Pkinase"/>
    <property type="match status" value="1"/>
</dbReference>
<evidence type="ECO:0000256" key="11">
    <source>
        <dbReference type="SAM" id="MobiDB-lite"/>
    </source>
</evidence>
<comment type="catalytic activity">
    <reaction evidence="9">
        <text>L-seryl-[protein] + ATP = O-phospho-L-seryl-[protein] + ADP + H(+)</text>
        <dbReference type="Rhea" id="RHEA:17989"/>
        <dbReference type="Rhea" id="RHEA-COMP:9863"/>
        <dbReference type="Rhea" id="RHEA-COMP:11604"/>
        <dbReference type="ChEBI" id="CHEBI:15378"/>
        <dbReference type="ChEBI" id="CHEBI:29999"/>
        <dbReference type="ChEBI" id="CHEBI:30616"/>
        <dbReference type="ChEBI" id="CHEBI:83421"/>
        <dbReference type="ChEBI" id="CHEBI:456216"/>
        <dbReference type="EC" id="2.7.11.1"/>
    </reaction>
</comment>
<accession>A0A642UNZ4</accession>
<dbReference type="PROSITE" id="PS50011">
    <property type="entry name" value="PROTEIN_KINASE_DOM"/>
    <property type="match status" value="1"/>
</dbReference>
<dbReference type="PROSITE" id="PS00108">
    <property type="entry name" value="PROTEIN_KINASE_ST"/>
    <property type="match status" value="1"/>
</dbReference>
<evidence type="ECO:0000256" key="4">
    <source>
        <dbReference type="ARBA" id="ARBA00022679"/>
    </source>
</evidence>
<feature type="region of interest" description="Disordered" evidence="11">
    <location>
        <begin position="404"/>
        <end position="425"/>
    </location>
</feature>
<name>A0A642UNZ4_DIURU</name>
<evidence type="ECO:0000256" key="10">
    <source>
        <dbReference type="PROSITE-ProRule" id="PRU10141"/>
    </source>
</evidence>
<evidence type="ECO:0000256" key="9">
    <source>
        <dbReference type="ARBA" id="ARBA00048679"/>
    </source>
</evidence>
<feature type="compositionally biased region" description="Polar residues" evidence="11">
    <location>
        <begin position="495"/>
        <end position="511"/>
    </location>
</feature>
<dbReference type="EMBL" id="SWFT01000082">
    <property type="protein sequence ID" value="KAA8902773.1"/>
    <property type="molecule type" value="Genomic_DNA"/>
</dbReference>
<reference evidence="13 14" key="1">
    <citation type="submission" date="2019-07" db="EMBL/GenBank/DDBJ databases">
        <title>Genome assembly of two rare yeast pathogens: Diutina rugosa and Trichomonascus ciferrii.</title>
        <authorList>
            <person name="Mixao V."/>
            <person name="Saus E."/>
            <person name="Hansen A."/>
            <person name="Lass-Flor C."/>
            <person name="Gabaldon T."/>
        </authorList>
    </citation>
    <scope>NUCLEOTIDE SEQUENCE [LARGE SCALE GENOMIC DNA]</scope>
    <source>
        <strain evidence="13 14">CBS 613</strain>
    </source>
</reference>
<dbReference type="GO" id="GO:0004674">
    <property type="term" value="F:protein serine/threonine kinase activity"/>
    <property type="evidence" value="ECO:0007669"/>
    <property type="project" value="UniProtKB-KW"/>
</dbReference>
<dbReference type="FunFam" id="1.10.510.10:FF:000499">
    <property type="entry name" value="Serine/threonine-protein kinase KIC1"/>
    <property type="match status" value="1"/>
</dbReference>
<comment type="caution">
    <text evidence="13">The sequence shown here is derived from an EMBL/GenBank/DDBJ whole genome shotgun (WGS) entry which is preliminary data.</text>
</comment>